<keyword evidence="4" id="KW-1185">Reference proteome</keyword>
<dbReference type="PATRIC" id="fig|662479.7.peg.2368"/>
<dbReference type="Gene3D" id="3.40.630.30">
    <property type="match status" value="1"/>
</dbReference>
<dbReference type="EMBL" id="AOLN01000013">
    <property type="protein sequence ID" value="ELZ94277.1"/>
    <property type="molecule type" value="Genomic_DNA"/>
</dbReference>
<dbReference type="SUPFAM" id="SSF55729">
    <property type="entry name" value="Acyl-CoA N-acyltransferases (Nat)"/>
    <property type="match status" value="1"/>
</dbReference>
<feature type="domain" description="N-acetyltransferase" evidence="2">
    <location>
        <begin position="67"/>
        <end position="139"/>
    </location>
</feature>
<evidence type="ECO:0000313" key="3">
    <source>
        <dbReference type="EMBL" id="ELZ94277.1"/>
    </source>
</evidence>
<feature type="region of interest" description="Disordered" evidence="1">
    <location>
        <begin position="193"/>
        <end position="216"/>
    </location>
</feature>
<dbReference type="GO" id="GO:0016747">
    <property type="term" value="F:acyltransferase activity, transferring groups other than amino-acyl groups"/>
    <property type="evidence" value="ECO:0007669"/>
    <property type="project" value="InterPro"/>
</dbReference>
<evidence type="ECO:0000259" key="2">
    <source>
        <dbReference type="Pfam" id="PF00583"/>
    </source>
</evidence>
<feature type="compositionally biased region" description="Basic and acidic residues" evidence="1">
    <location>
        <begin position="37"/>
        <end position="53"/>
    </location>
</feature>
<protein>
    <recommendedName>
        <fullName evidence="2">N-acetyltransferase domain-containing protein</fullName>
    </recommendedName>
</protein>
<sequence>MEFDLFGWPDEGPRLRLDYRRFAYAGKFVTAQTGKAVIRDPDASRPPLDDDRPAPSGGPDSLPPLAEDVVAAVAFNADRTDPSTLWLRYVTVRADRQGEGLGPYLLQRTCEPAAERGFETVRIATNNPFAYEACHKAGFGFTGRETGVAELVLERPAGAPASVSRETYQSGLDRYRGRGRDLDDAERDFLAAREETGAPNCEAFEPSFADDAHSDD</sequence>
<dbReference type="AlphaFoldDB" id="M0IDX2"/>
<dbReference type="STRING" id="662479.C440_11668"/>
<dbReference type="InterPro" id="IPR000182">
    <property type="entry name" value="GNAT_dom"/>
</dbReference>
<feature type="region of interest" description="Disordered" evidence="1">
    <location>
        <begin position="35"/>
        <end position="63"/>
    </location>
</feature>
<gene>
    <name evidence="3" type="ORF">C440_11668</name>
</gene>
<accession>M0IDX2</accession>
<comment type="caution">
    <text evidence="3">The sequence shown here is derived from an EMBL/GenBank/DDBJ whole genome shotgun (WGS) entry which is preliminary data.</text>
</comment>
<evidence type="ECO:0000313" key="4">
    <source>
        <dbReference type="Proteomes" id="UP000011550"/>
    </source>
</evidence>
<dbReference type="Proteomes" id="UP000011550">
    <property type="component" value="Unassembled WGS sequence"/>
</dbReference>
<reference evidence="3 4" key="1">
    <citation type="journal article" date="2014" name="PLoS Genet.">
        <title>Phylogenetically driven sequencing of extremely halophilic archaea reveals strategies for static and dynamic osmo-response.</title>
        <authorList>
            <person name="Becker E.A."/>
            <person name="Seitzer P.M."/>
            <person name="Tritt A."/>
            <person name="Larsen D."/>
            <person name="Krusor M."/>
            <person name="Yao A.I."/>
            <person name="Wu D."/>
            <person name="Madern D."/>
            <person name="Eisen J.A."/>
            <person name="Darling A.E."/>
            <person name="Facciotti M.T."/>
        </authorList>
    </citation>
    <scope>NUCLEOTIDE SEQUENCE [LARGE SCALE GENOMIC DNA]</scope>
    <source>
        <strain evidence="3 4">ATCC BAA-1512</strain>
    </source>
</reference>
<dbReference type="InterPro" id="IPR016181">
    <property type="entry name" value="Acyl_CoA_acyltransferase"/>
</dbReference>
<organism evidence="3 4">
    <name type="scientific">Haloferax mucosum ATCC BAA-1512</name>
    <dbReference type="NCBI Taxonomy" id="662479"/>
    <lineage>
        <taxon>Archaea</taxon>
        <taxon>Methanobacteriati</taxon>
        <taxon>Methanobacteriota</taxon>
        <taxon>Stenosarchaea group</taxon>
        <taxon>Halobacteria</taxon>
        <taxon>Halobacteriales</taxon>
        <taxon>Haloferacaceae</taxon>
        <taxon>Haloferax</taxon>
    </lineage>
</organism>
<name>M0IDX2_9EURY</name>
<dbReference type="CDD" id="cd04301">
    <property type="entry name" value="NAT_SF"/>
    <property type="match status" value="1"/>
</dbReference>
<dbReference type="RefSeq" id="WP_008320653.1">
    <property type="nucleotide sequence ID" value="NZ_AOLN01000013.1"/>
</dbReference>
<evidence type="ECO:0000256" key="1">
    <source>
        <dbReference type="SAM" id="MobiDB-lite"/>
    </source>
</evidence>
<proteinExistence type="predicted"/>
<dbReference type="Pfam" id="PF00583">
    <property type="entry name" value="Acetyltransf_1"/>
    <property type="match status" value="1"/>
</dbReference>